<name>A0A5P1F540_ASPOF</name>
<dbReference type="Gramene" id="ONK73488">
    <property type="protein sequence ID" value="ONK73488"/>
    <property type="gene ID" value="A4U43_C04F32090"/>
</dbReference>
<dbReference type="Proteomes" id="UP000243459">
    <property type="component" value="Chromosome 4"/>
</dbReference>
<dbReference type="EMBL" id="CM007384">
    <property type="protein sequence ID" value="ONK73488.1"/>
    <property type="molecule type" value="Genomic_DNA"/>
</dbReference>
<evidence type="ECO:0000313" key="2">
    <source>
        <dbReference type="Proteomes" id="UP000243459"/>
    </source>
</evidence>
<sequence length="106" mass="11899">MNLREIPLSLPHPRAVLLKIDPSPPTNYGSQRCVRGDLDLSLLLQRSLSRSVSQLRQFALPSTRANSDEANAEALPNGVCGHCSKALCFLQMHWQYRMGLWTLLNI</sequence>
<evidence type="ECO:0000313" key="1">
    <source>
        <dbReference type="EMBL" id="ONK73488.1"/>
    </source>
</evidence>
<gene>
    <name evidence="1" type="ORF">A4U43_C04F32090</name>
</gene>
<keyword evidence="2" id="KW-1185">Reference proteome</keyword>
<accession>A0A5P1F540</accession>
<organism evidence="1 2">
    <name type="scientific">Asparagus officinalis</name>
    <name type="common">Garden asparagus</name>
    <dbReference type="NCBI Taxonomy" id="4686"/>
    <lineage>
        <taxon>Eukaryota</taxon>
        <taxon>Viridiplantae</taxon>
        <taxon>Streptophyta</taxon>
        <taxon>Embryophyta</taxon>
        <taxon>Tracheophyta</taxon>
        <taxon>Spermatophyta</taxon>
        <taxon>Magnoliopsida</taxon>
        <taxon>Liliopsida</taxon>
        <taxon>Asparagales</taxon>
        <taxon>Asparagaceae</taxon>
        <taxon>Asparagoideae</taxon>
        <taxon>Asparagus</taxon>
    </lineage>
</organism>
<reference evidence="2" key="1">
    <citation type="journal article" date="2017" name="Nat. Commun.">
        <title>The asparagus genome sheds light on the origin and evolution of a young Y chromosome.</title>
        <authorList>
            <person name="Harkess A."/>
            <person name="Zhou J."/>
            <person name="Xu C."/>
            <person name="Bowers J.E."/>
            <person name="Van der Hulst R."/>
            <person name="Ayyampalayam S."/>
            <person name="Mercati F."/>
            <person name="Riccardi P."/>
            <person name="McKain M.R."/>
            <person name="Kakrana A."/>
            <person name="Tang H."/>
            <person name="Ray J."/>
            <person name="Groenendijk J."/>
            <person name="Arikit S."/>
            <person name="Mathioni S.M."/>
            <person name="Nakano M."/>
            <person name="Shan H."/>
            <person name="Telgmann-Rauber A."/>
            <person name="Kanno A."/>
            <person name="Yue Z."/>
            <person name="Chen H."/>
            <person name="Li W."/>
            <person name="Chen Y."/>
            <person name="Xu X."/>
            <person name="Zhang Y."/>
            <person name="Luo S."/>
            <person name="Chen H."/>
            <person name="Gao J."/>
            <person name="Mao Z."/>
            <person name="Pires J.C."/>
            <person name="Luo M."/>
            <person name="Kudrna D."/>
            <person name="Wing R.A."/>
            <person name="Meyers B.C."/>
            <person name="Yi K."/>
            <person name="Kong H."/>
            <person name="Lavrijsen P."/>
            <person name="Sunseri F."/>
            <person name="Falavigna A."/>
            <person name="Ye Y."/>
            <person name="Leebens-Mack J.H."/>
            <person name="Chen G."/>
        </authorList>
    </citation>
    <scope>NUCLEOTIDE SEQUENCE [LARGE SCALE GENOMIC DNA]</scope>
    <source>
        <strain evidence="2">cv. DH0086</strain>
    </source>
</reference>
<protein>
    <submittedName>
        <fullName evidence="1">Uncharacterized protein</fullName>
    </submittedName>
</protein>
<dbReference type="AlphaFoldDB" id="A0A5P1F540"/>
<proteinExistence type="predicted"/>